<dbReference type="OMA" id="ECRGLIC"/>
<feature type="domain" description="GTP cyclohydrolase II" evidence="21">
    <location>
        <begin position="213"/>
        <end position="378"/>
    </location>
</feature>
<dbReference type="GO" id="GO:0009231">
    <property type="term" value="P:riboflavin biosynthetic process"/>
    <property type="evidence" value="ECO:0007669"/>
    <property type="project" value="UniProtKB-UniRule"/>
</dbReference>
<dbReference type="HAMAP" id="MF_00180">
    <property type="entry name" value="RibB"/>
    <property type="match status" value="1"/>
</dbReference>
<dbReference type="Gene3D" id="3.90.870.10">
    <property type="entry name" value="DHBP synthase"/>
    <property type="match status" value="1"/>
</dbReference>
<evidence type="ECO:0000256" key="7">
    <source>
        <dbReference type="ARBA" id="ARBA00008976"/>
    </source>
</evidence>
<dbReference type="InterPro" id="IPR000422">
    <property type="entry name" value="DHBP_synthase_RibB"/>
</dbReference>
<comment type="similarity">
    <text evidence="6 20">In the N-terminal section; belongs to the DHBP synthase family.</text>
</comment>
<feature type="binding site" evidence="20">
    <location>
        <position position="262"/>
    </location>
    <ligand>
        <name>Zn(2+)</name>
        <dbReference type="ChEBI" id="CHEBI:29105"/>
        <note>catalytic</note>
    </ligand>
</feature>
<feature type="active site" description="Proton acceptor; for GTP cyclohydrolase activity" evidence="20">
    <location>
        <position position="334"/>
    </location>
</feature>
<name>A0A3D5QG73_FLESI</name>
<dbReference type="NCBIfam" id="NF001591">
    <property type="entry name" value="PRK00393.1"/>
    <property type="match status" value="1"/>
</dbReference>
<comment type="cofactor">
    <cofactor evidence="2">
        <name>Mn(2+)</name>
        <dbReference type="ChEBI" id="CHEBI:29035"/>
    </cofactor>
</comment>
<dbReference type="PIRSF" id="PIRSF001259">
    <property type="entry name" value="RibA"/>
    <property type="match status" value="1"/>
</dbReference>
<evidence type="ECO:0000256" key="17">
    <source>
        <dbReference type="ARBA" id="ARBA00023268"/>
    </source>
</evidence>
<evidence type="ECO:0000256" key="4">
    <source>
        <dbReference type="ARBA" id="ARBA00004853"/>
    </source>
</evidence>
<dbReference type="FunFam" id="3.90.870.10:FF:000001">
    <property type="entry name" value="Riboflavin biosynthesis protein RibBA"/>
    <property type="match status" value="1"/>
</dbReference>
<evidence type="ECO:0000256" key="15">
    <source>
        <dbReference type="ARBA" id="ARBA00023211"/>
    </source>
</evidence>
<feature type="region of interest" description="DHBP synthase" evidence="20">
    <location>
        <begin position="1"/>
        <end position="206"/>
    </location>
</feature>
<feature type="binding site" evidence="20">
    <location>
        <position position="278"/>
    </location>
    <ligand>
        <name>GTP</name>
        <dbReference type="ChEBI" id="CHEBI:37565"/>
    </ligand>
</feature>
<keyword evidence="11 20" id="KW-0378">Hydrolase</keyword>
<keyword evidence="17 20" id="KW-0511">Multifunctional enzyme</keyword>
<evidence type="ECO:0000256" key="3">
    <source>
        <dbReference type="ARBA" id="ARBA00002284"/>
    </source>
</evidence>
<dbReference type="UniPathway" id="UPA00275">
    <property type="reaction ID" value="UER00399"/>
</dbReference>
<organism evidence="22 23">
    <name type="scientific">Flexistipes sinusarabici</name>
    <dbReference type="NCBI Taxonomy" id="2352"/>
    <lineage>
        <taxon>Bacteria</taxon>
        <taxon>Pseudomonadati</taxon>
        <taxon>Deferribacterota</taxon>
        <taxon>Deferribacteres</taxon>
        <taxon>Deferribacterales</taxon>
        <taxon>Flexistipitaceae</taxon>
        <taxon>Flexistipes</taxon>
    </lineage>
</organism>
<feature type="site" description="Essential for DHBP synthase activity" evidence="20">
    <location>
        <position position="169"/>
    </location>
</feature>
<evidence type="ECO:0000256" key="2">
    <source>
        <dbReference type="ARBA" id="ARBA00001936"/>
    </source>
</evidence>
<dbReference type="InterPro" id="IPR000926">
    <property type="entry name" value="RibA"/>
</dbReference>
<feature type="site" description="Essential for DHBP synthase activity" evidence="20">
    <location>
        <position position="131"/>
    </location>
</feature>
<dbReference type="GO" id="GO:0003935">
    <property type="term" value="F:GTP cyclohydrolase II activity"/>
    <property type="evidence" value="ECO:0007669"/>
    <property type="project" value="UniProtKB-UniRule"/>
</dbReference>
<dbReference type="InterPro" id="IPR032677">
    <property type="entry name" value="GTP_cyclohydro_II"/>
</dbReference>
<evidence type="ECO:0000259" key="21">
    <source>
        <dbReference type="Pfam" id="PF00925"/>
    </source>
</evidence>
<proteinExistence type="inferred from homology"/>
<dbReference type="EC" id="4.1.99.12" evidence="20"/>
<feature type="active site" description="Nucleophile; for GTP cyclohydrolase activity" evidence="20">
    <location>
        <position position="336"/>
    </location>
</feature>
<dbReference type="SUPFAM" id="SSF55821">
    <property type="entry name" value="YrdC/RibB"/>
    <property type="match status" value="1"/>
</dbReference>
<dbReference type="InterPro" id="IPR036144">
    <property type="entry name" value="RibA-like_sf"/>
</dbReference>
<evidence type="ECO:0000256" key="14">
    <source>
        <dbReference type="ARBA" id="ARBA00023134"/>
    </source>
</evidence>
<feature type="binding site" evidence="20">
    <location>
        <position position="31"/>
    </location>
    <ligand>
        <name>Mg(2+)</name>
        <dbReference type="ChEBI" id="CHEBI:18420"/>
        <label>2</label>
    </ligand>
</feature>
<comment type="catalytic activity">
    <reaction evidence="19 20">
        <text>GTP + 4 H2O = 2,5-diamino-6-hydroxy-4-(5-phosphoribosylamino)-pyrimidine + formate + 2 phosphate + 3 H(+)</text>
        <dbReference type="Rhea" id="RHEA:23704"/>
        <dbReference type="ChEBI" id="CHEBI:15377"/>
        <dbReference type="ChEBI" id="CHEBI:15378"/>
        <dbReference type="ChEBI" id="CHEBI:15740"/>
        <dbReference type="ChEBI" id="CHEBI:37565"/>
        <dbReference type="ChEBI" id="CHEBI:43474"/>
        <dbReference type="ChEBI" id="CHEBI:58614"/>
        <dbReference type="EC" id="3.5.4.25"/>
    </reaction>
</comment>
<evidence type="ECO:0000256" key="12">
    <source>
        <dbReference type="ARBA" id="ARBA00022833"/>
    </source>
</evidence>
<comment type="function">
    <text evidence="3 20">Catalyzes the conversion of D-ribulose 5-phosphate to formate and 3,4-dihydroxy-2-butanone 4-phosphate.</text>
</comment>
<dbReference type="InterPro" id="IPR016299">
    <property type="entry name" value="Riboflavin_synth_RibBA"/>
</dbReference>
<comment type="pathway">
    <text evidence="4 20">Cofactor biosynthesis; riboflavin biosynthesis; 5-amino-6-(D-ribitylamino)uracil from GTP: step 1/4.</text>
</comment>
<evidence type="ECO:0000256" key="11">
    <source>
        <dbReference type="ARBA" id="ARBA00022801"/>
    </source>
</evidence>
<evidence type="ECO:0000313" key="22">
    <source>
        <dbReference type="EMBL" id="HCW94152.1"/>
    </source>
</evidence>
<comment type="function">
    <text evidence="18 20">Catalyzes the conversion of GTP to 2,5-diamino-6-ribosylamino-4(3H)-pyrimidinone 5'-phosphate (DARP), formate and pyrophosphate.</text>
</comment>
<evidence type="ECO:0000256" key="19">
    <source>
        <dbReference type="ARBA" id="ARBA00049295"/>
    </source>
</evidence>
<sequence>MKKEVRATVEEAIEDIKNGKMIILVDDEDRENEGDLMIAADHVTPEAINFMAKHGRGLICLSLTNKRCDELNLPLMVDEKGNSAKFGTAFTVSIEAKEGVTTGISAFDRAHTIKVASDPEKSADDIARPGHVFPLRAKDGGVLVRAGQTEGSMDLTKLAGLTPAAVICEVMNDDGSMARMPQLEEFAQEHGLKILTIADLISYRVEKENIIEKIADASLPTVFGDFKIEGFENKIDNQEAIALVKGDISGEEPVLVRVHSQCLTGDVFGSLRCDCRDQLHCSMDMIEKEGKGVLLYMFQEGRGIGLLNKIKAYKLQEEGMDTVDANLHLGFKDDLRDYGFGAQILRNLGLKKLRLITNNPKKIRCLSGYGLEVVERVPTVCHIRPENEKYLKAKKEKMGHVFQIKD</sequence>
<protein>
    <recommendedName>
        <fullName evidence="20">Riboflavin biosynthesis protein RibBA</fullName>
    </recommendedName>
    <domain>
        <recommendedName>
            <fullName evidence="20">3,4-dihydroxy-2-butanone 4-phosphate synthase</fullName>
            <shortName evidence="20">DHBP synthase</shortName>
            <ecNumber evidence="20">4.1.99.12</ecNumber>
        </recommendedName>
    </domain>
    <domain>
        <recommendedName>
            <fullName evidence="20">GTP cyclohydrolase-2</fullName>
            <ecNumber evidence="20">3.5.4.25</ecNumber>
        </recommendedName>
        <alternativeName>
            <fullName evidence="20">GTP cyclohydrolase II</fullName>
        </alternativeName>
    </domain>
</protein>
<feature type="binding site" evidence="20">
    <location>
        <position position="31"/>
    </location>
    <ligand>
        <name>Mg(2+)</name>
        <dbReference type="ChEBI" id="CHEBI:18420"/>
        <label>1</label>
    </ligand>
</feature>
<keyword evidence="13 20" id="KW-0460">Magnesium</keyword>
<dbReference type="RefSeq" id="WP_013886197.1">
    <property type="nucleotide sequence ID" value="NZ_JAAZVV010000012.1"/>
</dbReference>
<evidence type="ECO:0000313" key="23">
    <source>
        <dbReference type="Proteomes" id="UP000262325"/>
    </source>
</evidence>
<feature type="binding site" evidence="20">
    <location>
        <position position="322"/>
    </location>
    <ligand>
        <name>GTP</name>
        <dbReference type="ChEBI" id="CHEBI:37565"/>
    </ligand>
</feature>
<dbReference type="FunFam" id="3.40.50.10990:FF:000001">
    <property type="entry name" value="Riboflavin biosynthesis protein RibBA"/>
    <property type="match status" value="1"/>
</dbReference>
<dbReference type="NCBIfam" id="NF006803">
    <property type="entry name" value="PRK09311.1"/>
    <property type="match status" value="1"/>
</dbReference>
<evidence type="ECO:0000256" key="18">
    <source>
        <dbReference type="ARBA" id="ARBA00043932"/>
    </source>
</evidence>
<dbReference type="EC" id="3.5.4.25" evidence="20"/>
<evidence type="ECO:0000256" key="16">
    <source>
        <dbReference type="ARBA" id="ARBA00023239"/>
    </source>
</evidence>
<evidence type="ECO:0000256" key="8">
    <source>
        <dbReference type="ARBA" id="ARBA00022619"/>
    </source>
</evidence>
<reference evidence="22 23" key="1">
    <citation type="journal article" date="2018" name="Nat. Biotechnol.">
        <title>A standardized bacterial taxonomy based on genome phylogeny substantially revises the tree of life.</title>
        <authorList>
            <person name="Parks D.H."/>
            <person name="Chuvochina M."/>
            <person name="Waite D.W."/>
            <person name="Rinke C."/>
            <person name="Skarshewski A."/>
            <person name="Chaumeil P.A."/>
            <person name="Hugenholtz P."/>
        </authorList>
    </citation>
    <scope>NUCLEOTIDE SEQUENCE [LARGE SCALE GENOMIC DNA]</scope>
    <source>
        <strain evidence="22">UBA8672</strain>
    </source>
</reference>
<feature type="region of interest" description="GTP cyclohydrolase II" evidence="20">
    <location>
        <begin position="207"/>
        <end position="406"/>
    </location>
</feature>
<dbReference type="Proteomes" id="UP000262325">
    <property type="component" value="Unassembled WGS sequence"/>
</dbReference>
<dbReference type="EMBL" id="DPPF01000229">
    <property type="protein sequence ID" value="HCW94152.1"/>
    <property type="molecule type" value="Genomic_DNA"/>
</dbReference>
<dbReference type="HAMAP" id="MF_01283">
    <property type="entry name" value="RibBA"/>
    <property type="match status" value="1"/>
</dbReference>
<dbReference type="GO" id="GO:0030145">
    <property type="term" value="F:manganese ion binding"/>
    <property type="evidence" value="ECO:0007669"/>
    <property type="project" value="UniProtKB-UniRule"/>
</dbReference>
<feature type="binding site" evidence="20">
    <location>
        <begin position="300"/>
        <end position="302"/>
    </location>
    <ligand>
        <name>GTP</name>
        <dbReference type="ChEBI" id="CHEBI:37565"/>
    </ligand>
</feature>
<dbReference type="NCBIfam" id="TIGR00506">
    <property type="entry name" value="ribB"/>
    <property type="match status" value="1"/>
</dbReference>
<comment type="catalytic activity">
    <reaction evidence="1 20">
        <text>D-ribulose 5-phosphate = (2S)-2-hydroxy-3-oxobutyl phosphate + formate + H(+)</text>
        <dbReference type="Rhea" id="RHEA:18457"/>
        <dbReference type="ChEBI" id="CHEBI:15378"/>
        <dbReference type="ChEBI" id="CHEBI:15740"/>
        <dbReference type="ChEBI" id="CHEBI:58121"/>
        <dbReference type="ChEBI" id="CHEBI:58830"/>
        <dbReference type="EC" id="4.1.99.12"/>
    </reaction>
</comment>
<dbReference type="GO" id="GO:0005829">
    <property type="term" value="C:cytosol"/>
    <property type="evidence" value="ECO:0007669"/>
    <property type="project" value="TreeGrafter"/>
</dbReference>
<dbReference type="Pfam" id="PF00926">
    <property type="entry name" value="DHBP_synthase"/>
    <property type="match status" value="1"/>
</dbReference>
<comment type="similarity">
    <text evidence="7 20">In the C-terminal section; belongs to the GTP cyclohydrolase II family.</text>
</comment>
<comment type="cofactor">
    <cofactor evidence="20">
        <name>Zn(2+)</name>
        <dbReference type="ChEBI" id="CHEBI:29105"/>
    </cofactor>
    <text evidence="20">Binds 1 zinc ion per subunit.</text>
</comment>
<gene>
    <name evidence="20" type="primary">ribBA</name>
    <name evidence="22" type="ORF">DHM44_10790</name>
</gene>
<dbReference type="PANTHER" id="PTHR21327:SF18">
    <property type="entry name" value="3,4-DIHYDROXY-2-BUTANONE 4-PHOSPHATE SYNTHASE"/>
    <property type="match status" value="1"/>
</dbReference>
<feature type="binding site" evidence="20">
    <location>
        <position position="275"/>
    </location>
    <ligand>
        <name>Zn(2+)</name>
        <dbReference type="ChEBI" id="CHEBI:29105"/>
        <note>catalytic</note>
    </ligand>
</feature>
<accession>A0A3D5QG73</accession>
<evidence type="ECO:0000256" key="1">
    <source>
        <dbReference type="ARBA" id="ARBA00000141"/>
    </source>
</evidence>
<feature type="binding site" evidence="20">
    <location>
        <position position="357"/>
    </location>
    <ligand>
        <name>GTP</name>
        <dbReference type="ChEBI" id="CHEBI:37565"/>
    </ligand>
</feature>
<evidence type="ECO:0000256" key="20">
    <source>
        <dbReference type="HAMAP-Rule" id="MF_01283"/>
    </source>
</evidence>
<comment type="pathway">
    <text evidence="5 20">Cofactor biosynthesis; riboflavin biosynthesis; 2-hydroxy-3-oxobutyl phosphate from D-ribulose 5-phosphate: step 1/1.</text>
</comment>
<keyword evidence="9 20" id="KW-0479">Metal-binding</keyword>
<keyword evidence="14 20" id="KW-0342">GTP-binding</keyword>
<evidence type="ECO:0000256" key="13">
    <source>
        <dbReference type="ARBA" id="ARBA00022842"/>
    </source>
</evidence>
<keyword evidence="10 20" id="KW-0547">Nucleotide-binding</keyword>
<feature type="binding site" evidence="20">
    <location>
        <position position="169"/>
    </location>
    <ligand>
        <name>D-ribulose 5-phosphate</name>
        <dbReference type="ChEBI" id="CHEBI:58121"/>
    </ligand>
</feature>
<comment type="caution">
    <text evidence="20">Lacks conserved residue(s) required for the propagation of feature annotation.</text>
</comment>
<evidence type="ECO:0000256" key="6">
    <source>
        <dbReference type="ARBA" id="ARBA00005520"/>
    </source>
</evidence>
<dbReference type="SUPFAM" id="SSF142695">
    <property type="entry name" value="RibA-like"/>
    <property type="match status" value="1"/>
</dbReference>
<feature type="binding site" evidence="20">
    <location>
        <position position="362"/>
    </location>
    <ligand>
        <name>GTP</name>
        <dbReference type="ChEBI" id="CHEBI:37565"/>
    </ligand>
</feature>
<evidence type="ECO:0000256" key="9">
    <source>
        <dbReference type="ARBA" id="ARBA00022723"/>
    </source>
</evidence>
<keyword evidence="8 20" id="KW-0686">Riboflavin biosynthesis</keyword>
<dbReference type="InterPro" id="IPR017945">
    <property type="entry name" value="DHBP_synth_RibB-like_a/b_dom"/>
</dbReference>
<dbReference type="NCBIfam" id="TIGR00505">
    <property type="entry name" value="ribA"/>
    <property type="match status" value="1"/>
</dbReference>
<feature type="binding site" evidence="20">
    <location>
        <begin position="257"/>
        <end position="261"/>
    </location>
    <ligand>
        <name>GTP</name>
        <dbReference type="ChEBI" id="CHEBI:37565"/>
    </ligand>
</feature>
<dbReference type="CDD" id="cd00641">
    <property type="entry name" value="GTP_cyclohydro2"/>
    <property type="match status" value="1"/>
</dbReference>
<feature type="binding site" evidence="20">
    <location>
        <begin position="30"/>
        <end position="31"/>
    </location>
    <ligand>
        <name>D-ribulose 5-phosphate</name>
        <dbReference type="ChEBI" id="CHEBI:58121"/>
    </ligand>
</feature>
<dbReference type="GO" id="GO:0008686">
    <property type="term" value="F:3,4-dihydroxy-2-butanone-4-phosphate synthase activity"/>
    <property type="evidence" value="ECO:0007669"/>
    <property type="project" value="UniProtKB-UniRule"/>
</dbReference>
<dbReference type="GO" id="GO:0008270">
    <property type="term" value="F:zinc ion binding"/>
    <property type="evidence" value="ECO:0007669"/>
    <property type="project" value="UniProtKB-UniRule"/>
</dbReference>
<keyword evidence="15 20" id="KW-0464">Manganese</keyword>
<evidence type="ECO:0000256" key="5">
    <source>
        <dbReference type="ARBA" id="ARBA00004904"/>
    </source>
</evidence>
<comment type="caution">
    <text evidence="22">The sequence shown here is derived from an EMBL/GenBank/DDBJ whole genome shotgun (WGS) entry which is preliminary data.</text>
</comment>
<keyword evidence="12 20" id="KW-0862">Zinc</keyword>
<dbReference type="HAMAP" id="MF_00179">
    <property type="entry name" value="RibA"/>
    <property type="match status" value="1"/>
</dbReference>
<dbReference type="Pfam" id="PF00925">
    <property type="entry name" value="GTP_cyclohydro2"/>
    <property type="match status" value="1"/>
</dbReference>
<comment type="cofactor">
    <cofactor evidence="20">
        <name>Mg(2+)</name>
        <dbReference type="ChEBI" id="CHEBI:18420"/>
    </cofactor>
    <cofactor evidence="20">
        <name>Mn(2+)</name>
        <dbReference type="ChEBI" id="CHEBI:29035"/>
    </cofactor>
    <text evidence="20">Binds 2 divalent metal cations per subunit. Magnesium or manganese.</text>
</comment>
<keyword evidence="16 20" id="KW-0456">Lyase</keyword>
<dbReference type="GO" id="GO:0000287">
    <property type="term" value="F:magnesium ion binding"/>
    <property type="evidence" value="ECO:0007669"/>
    <property type="project" value="UniProtKB-UniRule"/>
</dbReference>
<dbReference type="AlphaFoldDB" id="A0A3D5QG73"/>
<dbReference type="PANTHER" id="PTHR21327">
    <property type="entry name" value="GTP CYCLOHYDROLASE II-RELATED"/>
    <property type="match status" value="1"/>
</dbReference>
<feature type="binding site" evidence="20">
    <location>
        <position position="273"/>
    </location>
    <ligand>
        <name>Zn(2+)</name>
        <dbReference type="ChEBI" id="CHEBI:29105"/>
        <note>catalytic</note>
    </ligand>
</feature>
<feature type="binding site" evidence="20">
    <location>
        <position position="35"/>
    </location>
    <ligand>
        <name>D-ribulose 5-phosphate</name>
        <dbReference type="ChEBI" id="CHEBI:58121"/>
    </ligand>
</feature>
<dbReference type="GO" id="GO:0005525">
    <property type="term" value="F:GTP binding"/>
    <property type="evidence" value="ECO:0007669"/>
    <property type="project" value="UniProtKB-KW"/>
</dbReference>
<evidence type="ECO:0000256" key="10">
    <source>
        <dbReference type="ARBA" id="ARBA00022741"/>
    </source>
</evidence>
<dbReference type="Gene3D" id="3.40.50.10990">
    <property type="entry name" value="GTP cyclohydrolase II"/>
    <property type="match status" value="1"/>
</dbReference>